<dbReference type="KEGG" id="eio:H9L01_05165"/>
<sequence length="818" mass="94999">MIRKITNHSINEEYQSDLDKEIINAYSNIENIPINDPINIETKLFSFIKKVNNLDGNINALEQLSTDISKFSLELDGINRIFTVRNNENKLVFPLGNIMKYVLESDLEKFTRMGEKEIGIILLSLSIFRDTEKYKENVAELNKLLKSCNIVLFDYISEADRDENFVKNLVDNGLIVISAKSKNKIYIRTTKSKDYFDGGDHYVQSETNIKGEEIAWFVIKEINNYEFKSGNDIIKERNPKQILRLLDFVIGDLHYNVFAKDAFYFCNQELFITNDFTFRDEVIIFDKKSHRMNSSDVVYKLIENYRLQFFYDNLSSFNNVTLGFIAELILKCGICTDDLLDLTNENDTVGLQERILTNYIDSGEISLINLVDFLTIWLADLEYTAEKNNFKSKHVKDLKGFYPIQFSDNFYSVVTFAYIENFDFLSLQRQRDVFSIEKSDTPINYNDNRLGFLDRDGNIYNDNGESKDITYSYYLEIGDEKIVNEDIDQLGKLFRKISIESACYVPLGIFLSLNKVGIDQILKIMDLQKSGLCFDFDTTICESIYFFRLVNHLVYYEIYDQESVEAFVKLISVCHDIIDFNVILSKHIKNLDKNCLLLTKDHLGNDSTAQMAIKDYCTKPNQRNNLIGFSQTISLKKENNSYNFNSKDSKINRIEIVFDLTQSGKSTLETLNHYMVDEISDGFRPRIICEDNYVLVTDICCLNECPLIIEVFAGSVDSKEKIETFMNGFSISNWEVNYLTMISKIVDDNFVNLWKTAYPKVTSMYGDIGHDNRNGLLKIGNFPVIREYNQPKMNIYANDEMNSNQIFNILIKKKELQY</sequence>
<dbReference type="RefSeq" id="WP_187534942.1">
    <property type="nucleotide sequence ID" value="NZ_CP060715.1"/>
</dbReference>
<dbReference type="AlphaFoldDB" id="A0A7G9S1M4"/>
<accession>A0A7G9S1M4</accession>
<dbReference type="Proteomes" id="UP000515928">
    <property type="component" value="Chromosome"/>
</dbReference>
<dbReference type="EMBL" id="CP060715">
    <property type="protein sequence ID" value="QNN61749.1"/>
    <property type="molecule type" value="Genomic_DNA"/>
</dbReference>
<reference evidence="1 2" key="1">
    <citation type="submission" date="2020-08" db="EMBL/GenBank/DDBJ databases">
        <title>Genome sequence of Erysipelothrix inopinata DSM 15511T.</title>
        <authorList>
            <person name="Hyun D.-W."/>
            <person name="Bae J.-W."/>
        </authorList>
    </citation>
    <scope>NUCLEOTIDE SEQUENCE [LARGE SCALE GENOMIC DNA]</scope>
    <source>
        <strain evidence="1 2">DSM 15511</strain>
    </source>
</reference>
<name>A0A7G9S1M4_9FIRM</name>
<evidence type="ECO:0000313" key="1">
    <source>
        <dbReference type="EMBL" id="QNN61749.1"/>
    </source>
</evidence>
<gene>
    <name evidence="1" type="ORF">H9L01_05165</name>
</gene>
<organism evidence="1 2">
    <name type="scientific">Erysipelothrix inopinata</name>
    <dbReference type="NCBI Taxonomy" id="225084"/>
    <lineage>
        <taxon>Bacteria</taxon>
        <taxon>Bacillati</taxon>
        <taxon>Bacillota</taxon>
        <taxon>Erysipelotrichia</taxon>
        <taxon>Erysipelotrichales</taxon>
        <taxon>Erysipelotrichaceae</taxon>
        <taxon>Erysipelothrix</taxon>
    </lineage>
</organism>
<protein>
    <submittedName>
        <fullName evidence="1">Uncharacterized protein</fullName>
    </submittedName>
</protein>
<keyword evidence="2" id="KW-1185">Reference proteome</keyword>
<proteinExistence type="predicted"/>
<evidence type="ECO:0000313" key="2">
    <source>
        <dbReference type="Proteomes" id="UP000515928"/>
    </source>
</evidence>